<evidence type="ECO:0000256" key="1">
    <source>
        <dbReference type="SAM" id="MobiDB-lite"/>
    </source>
</evidence>
<dbReference type="AlphaFoldDB" id="A0A5B7HWI5"/>
<evidence type="ECO:0000313" key="3">
    <source>
        <dbReference type="Proteomes" id="UP000324222"/>
    </source>
</evidence>
<proteinExistence type="predicted"/>
<comment type="caution">
    <text evidence="2">The sequence shown here is derived from an EMBL/GenBank/DDBJ whole genome shotgun (WGS) entry which is preliminary data.</text>
</comment>
<gene>
    <name evidence="2" type="ORF">E2C01_068467</name>
</gene>
<dbReference type="EMBL" id="VSRR010038283">
    <property type="protein sequence ID" value="MPC74119.1"/>
    <property type="molecule type" value="Genomic_DNA"/>
</dbReference>
<dbReference type="Proteomes" id="UP000324222">
    <property type="component" value="Unassembled WGS sequence"/>
</dbReference>
<protein>
    <submittedName>
        <fullName evidence="2">Uncharacterized protein</fullName>
    </submittedName>
</protein>
<accession>A0A5B7HWI5</accession>
<keyword evidence="3" id="KW-1185">Reference proteome</keyword>
<sequence>MSMIRLQGAGEGCGKDVTPPCSSFYSRVATSAGQACRGVRGGFNFCCCEHVAGVVEAGLRRGRRRWCKQVLRGGGVAGEGVVAAAGEEGSTCEACVRRLASRAAGGRVRPGGDDDSASFRPQRHSRSGHSSLSSFAMDTWA</sequence>
<reference evidence="2 3" key="1">
    <citation type="submission" date="2019-05" db="EMBL/GenBank/DDBJ databases">
        <title>Another draft genome of Portunus trituberculatus and its Hox gene families provides insights of decapod evolution.</title>
        <authorList>
            <person name="Jeong J.-H."/>
            <person name="Song I."/>
            <person name="Kim S."/>
            <person name="Choi T."/>
            <person name="Kim D."/>
            <person name="Ryu S."/>
            <person name="Kim W."/>
        </authorList>
    </citation>
    <scope>NUCLEOTIDE SEQUENCE [LARGE SCALE GENOMIC DNA]</scope>
    <source>
        <tissue evidence="2">Muscle</tissue>
    </source>
</reference>
<name>A0A5B7HWI5_PORTR</name>
<feature type="region of interest" description="Disordered" evidence="1">
    <location>
        <begin position="102"/>
        <end position="141"/>
    </location>
</feature>
<organism evidence="2 3">
    <name type="scientific">Portunus trituberculatus</name>
    <name type="common">Swimming crab</name>
    <name type="synonym">Neptunus trituberculatus</name>
    <dbReference type="NCBI Taxonomy" id="210409"/>
    <lineage>
        <taxon>Eukaryota</taxon>
        <taxon>Metazoa</taxon>
        <taxon>Ecdysozoa</taxon>
        <taxon>Arthropoda</taxon>
        <taxon>Crustacea</taxon>
        <taxon>Multicrustacea</taxon>
        <taxon>Malacostraca</taxon>
        <taxon>Eumalacostraca</taxon>
        <taxon>Eucarida</taxon>
        <taxon>Decapoda</taxon>
        <taxon>Pleocyemata</taxon>
        <taxon>Brachyura</taxon>
        <taxon>Eubrachyura</taxon>
        <taxon>Portunoidea</taxon>
        <taxon>Portunidae</taxon>
        <taxon>Portuninae</taxon>
        <taxon>Portunus</taxon>
    </lineage>
</organism>
<evidence type="ECO:0000313" key="2">
    <source>
        <dbReference type="EMBL" id="MPC74119.1"/>
    </source>
</evidence>